<name>A0A1R3VEI1_9HYPH</name>
<protein>
    <submittedName>
        <fullName evidence="2">Uncharacterized protein</fullName>
    </submittedName>
</protein>
<gene>
    <name evidence="2" type="ORF">BQ8794_320054</name>
</gene>
<dbReference type="Proteomes" id="UP000188388">
    <property type="component" value="Unassembled WGS sequence"/>
</dbReference>
<evidence type="ECO:0000313" key="3">
    <source>
        <dbReference type="Proteomes" id="UP000188388"/>
    </source>
</evidence>
<evidence type="ECO:0000313" key="2">
    <source>
        <dbReference type="EMBL" id="SIT57232.1"/>
    </source>
</evidence>
<organism evidence="2 3">
    <name type="scientific">Mesorhizobium prunaredense</name>
    <dbReference type="NCBI Taxonomy" id="1631249"/>
    <lineage>
        <taxon>Bacteria</taxon>
        <taxon>Pseudomonadati</taxon>
        <taxon>Pseudomonadota</taxon>
        <taxon>Alphaproteobacteria</taxon>
        <taxon>Hyphomicrobiales</taxon>
        <taxon>Phyllobacteriaceae</taxon>
        <taxon>Mesorhizobium</taxon>
    </lineage>
</organism>
<accession>A0A1R3VEI1</accession>
<keyword evidence="3" id="KW-1185">Reference proteome</keyword>
<sequence length="150" mass="17061">MPHRTMWFLIRLAYAQTSGRSLGATLPIHPRRDTPSRPLHPRTRSERRQRPHMGFVQVIVSQAAACENVCPGSVARWRMSPRGIPPQMAAISQSQPEAVGPLLMRWTALLPPCGMIAGLELEERYDEQRYDDRSGYREVRVSSPRRGCGW</sequence>
<dbReference type="EMBL" id="FTPD01000026">
    <property type="protein sequence ID" value="SIT57232.1"/>
    <property type="molecule type" value="Genomic_DNA"/>
</dbReference>
<proteinExistence type="predicted"/>
<feature type="region of interest" description="Disordered" evidence="1">
    <location>
        <begin position="23"/>
        <end position="51"/>
    </location>
</feature>
<reference evidence="3" key="1">
    <citation type="submission" date="2017-01" db="EMBL/GenBank/DDBJ databases">
        <authorList>
            <person name="Brunel B."/>
        </authorList>
    </citation>
    <scope>NUCLEOTIDE SEQUENCE [LARGE SCALE GENOMIC DNA]</scope>
</reference>
<evidence type="ECO:0000256" key="1">
    <source>
        <dbReference type="SAM" id="MobiDB-lite"/>
    </source>
</evidence>
<dbReference type="AlphaFoldDB" id="A0A1R3VEI1"/>
<dbReference type="STRING" id="1631249.BQ8794_320054"/>